<organism evidence="2">
    <name type="scientific">Cladocopium goreaui</name>
    <dbReference type="NCBI Taxonomy" id="2562237"/>
    <lineage>
        <taxon>Eukaryota</taxon>
        <taxon>Sar</taxon>
        <taxon>Alveolata</taxon>
        <taxon>Dinophyceae</taxon>
        <taxon>Suessiales</taxon>
        <taxon>Symbiodiniaceae</taxon>
        <taxon>Cladocopium</taxon>
    </lineage>
</organism>
<evidence type="ECO:0000313" key="4">
    <source>
        <dbReference type="Proteomes" id="UP001152797"/>
    </source>
</evidence>
<feature type="compositionally biased region" description="Low complexity" evidence="1">
    <location>
        <begin position="69"/>
        <end position="91"/>
    </location>
</feature>
<keyword evidence="4" id="KW-1185">Reference proteome</keyword>
<evidence type="ECO:0000256" key="1">
    <source>
        <dbReference type="SAM" id="MobiDB-lite"/>
    </source>
</evidence>
<feature type="compositionally biased region" description="Low complexity" evidence="1">
    <location>
        <begin position="103"/>
        <end position="137"/>
    </location>
</feature>
<proteinExistence type="predicted"/>
<accession>A0A9P1BP90</accession>
<feature type="region of interest" description="Disordered" evidence="1">
    <location>
        <begin position="1"/>
        <end position="200"/>
    </location>
</feature>
<protein>
    <submittedName>
        <fullName evidence="2">Uncharacterized protein</fullName>
    </submittedName>
</protein>
<dbReference type="Proteomes" id="UP001152797">
    <property type="component" value="Unassembled WGS sequence"/>
</dbReference>
<dbReference type="EMBL" id="CAMXCT010000308">
    <property type="protein sequence ID" value="CAI3976948.1"/>
    <property type="molecule type" value="Genomic_DNA"/>
</dbReference>
<reference evidence="2" key="1">
    <citation type="submission" date="2022-10" db="EMBL/GenBank/DDBJ databases">
        <authorList>
            <person name="Chen Y."/>
            <person name="Dougan E. K."/>
            <person name="Chan C."/>
            <person name="Rhodes N."/>
            <person name="Thang M."/>
        </authorList>
    </citation>
    <scope>NUCLEOTIDE SEQUENCE</scope>
</reference>
<feature type="compositionally biased region" description="Basic residues" evidence="1">
    <location>
        <begin position="153"/>
        <end position="162"/>
    </location>
</feature>
<gene>
    <name evidence="2" type="ORF">C1SCF055_LOCUS5129</name>
</gene>
<feature type="compositionally biased region" description="Basic and acidic residues" evidence="1">
    <location>
        <begin position="57"/>
        <end position="68"/>
    </location>
</feature>
<name>A0A9P1BP90_9DINO</name>
<comment type="caution">
    <text evidence="2">The sequence shown here is derived from an EMBL/GenBank/DDBJ whole genome shotgun (WGS) entry which is preliminary data.</text>
</comment>
<feature type="compositionally biased region" description="Low complexity" evidence="1">
    <location>
        <begin position="26"/>
        <end position="37"/>
    </location>
</feature>
<evidence type="ECO:0000313" key="2">
    <source>
        <dbReference type="EMBL" id="CAI3976948.1"/>
    </source>
</evidence>
<reference evidence="3 4" key="2">
    <citation type="submission" date="2024-05" db="EMBL/GenBank/DDBJ databases">
        <authorList>
            <person name="Chen Y."/>
            <person name="Shah S."/>
            <person name="Dougan E. K."/>
            <person name="Thang M."/>
            <person name="Chan C."/>
        </authorList>
    </citation>
    <scope>NUCLEOTIDE SEQUENCE [LARGE SCALE GENOMIC DNA]</scope>
</reference>
<evidence type="ECO:0000313" key="3">
    <source>
        <dbReference type="EMBL" id="CAL4764260.1"/>
    </source>
</evidence>
<sequence length="200" mass="21121">MGVAGELRRSFFAQRAQPRGRTGHESGSSQVKSSKSGHLPSQGPGGGSSNNNRPRSRRGERPEVDDVARASYRGRSNRASSRSRRTPSTARWVVKAVPSCSSAPAEAEPAAPAEACEPTAPQESGLEAGPGCQAAEEPAAEEVSETHEAGKAPRQRNLKHNKVLNGLGPEGPEQFDLAACDTDDNEEFFPSRADSDTTDG</sequence>
<dbReference type="AlphaFoldDB" id="A0A9P1BP90"/>
<dbReference type="EMBL" id="CAMXCT030000308">
    <property type="protein sequence ID" value="CAL4764260.1"/>
    <property type="molecule type" value="Genomic_DNA"/>
</dbReference>
<dbReference type="EMBL" id="CAMXCT020000308">
    <property type="protein sequence ID" value="CAL1130323.1"/>
    <property type="molecule type" value="Genomic_DNA"/>
</dbReference>